<evidence type="ECO:0000313" key="5">
    <source>
        <dbReference type="EMBL" id="CAB3804425.1"/>
    </source>
</evidence>
<accession>A0A6S7BLB1</accession>
<evidence type="ECO:0000256" key="1">
    <source>
        <dbReference type="ARBA" id="ARBA00022679"/>
    </source>
</evidence>
<dbReference type="Proteomes" id="UP000494365">
    <property type="component" value="Unassembled WGS sequence"/>
</dbReference>
<gene>
    <name evidence="5" type="ORF">LMG28614_06031</name>
</gene>
<protein>
    <recommendedName>
        <fullName evidence="4">LRAT domain-containing protein</fullName>
    </recommendedName>
</protein>
<dbReference type="AlphaFoldDB" id="A0A6S7BLB1"/>
<dbReference type="RefSeq" id="WP_425497884.1">
    <property type="nucleotide sequence ID" value="NZ_CADIKK010000038.1"/>
</dbReference>
<dbReference type="GO" id="GO:0008970">
    <property type="term" value="F:phospholipase A1 activity"/>
    <property type="evidence" value="ECO:0007669"/>
    <property type="project" value="TreeGrafter"/>
</dbReference>
<dbReference type="Pfam" id="PF04970">
    <property type="entry name" value="LRAT"/>
    <property type="match status" value="1"/>
</dbReference>
<dbReference type="PANTHER" id="PTHR13943:SF77">
    <property type="entry name" value="LRAT DOMAIN-CONTAINING PROTEIN"/>
    <property type="match status" value="1"/>
</dbReference>
<evidence type="ECO:0000313" key="6">
    <source>
        <dbReference type="Proteomes" id="UP000494365"/>
    </source>
</evidence>
<keyword evidence="1" id="KW-0808">Transferase</keyword>
<reference evidence="5 6" key="1">
    <citation type="submission" date="2020-04" db="EMBL/GenBank/DDBJ databases">
        <authorList>
            <person name="De Canck E."/>
        </authorList>
    </citation>
    <scope>NUCLEOTIDE SEQUENCE [LARGE SCALE GENOMIC DNA]</scope>
    <source>
        <strain evidence="5 6">LMG 28614</strain>
    </source>
</reference>
<dbReference type="PANTHER" id="PTHR13943">
    <property type="entry name" value="HRAS-LIKE SUPPRESSOR - RELATED"/>
    <property type="match status" value="1"/>
</dbReference>
<evidence type="ECO:0000259" key="4">
    <source>
        <dbReference type="PROSITE" id="PS51934"/>
    </source>
</evidence>
<dbReference type="PROSITE" id="PS51934">
    <property type="entry name" value="LRAT"/>
    <property type="match status" value="1"/>
</dbReference>
<sequence>MEQVTIQMRGTGTVQNWLSVGLREEPALGAHLISPRSGYSHHGIYVGNGNVVHYAGFARSFHLGPVEEAPMAFFAAGHEVWIEPSHRPTYDQKEAVDRARSRLGENQYSLLTNNCEHFCEWCLYGQARSRQVDECLAHPCAVAHVTMSLLRAFFSRGAKRSCAHAIA</sequence>
<dbReference type="GO" id="GO:0005737">
    <property type="term" value="C:cytoplasm"/>
    <property type="evidence" value="ECO:0007669"/>
    <property type="project" value="TreeGrafter"/>
</dbReference>
<organism evidence="5 6">
    <name type="scientific">Paraburkholderia ultramafica</name>
    <dbReference type="NCBI Taxonomy" id="1544867"/>
    <lineage>
        <taxon>Bacteria</taxon>
        <taxon>Pseudomonadati</taxon>
        <taxon>Pseudomonadota</taxon>
        <taxon>Betaproteobacteria</taxon>
        <taxon>Burkholderiales</taxon>
        <taxon>Burkholderiaceae</taxon>
        <taxon>Paraburkholderia</taxon>
    </lineage>
</organism>
<dbReference type="GO" id="GO:0070292">
    <property type="term" value="P:N-acylphosphatidylethanolamine metabolic process"/>
    <property type="evidence" value="ECO:0007669"/>
    <property type="project" value="TreeGrafter"/>
</dbReference>
<dbReference type="Gene3D" id="3.90.1720.10">
    <property type="entry name" value="endopeptidase domain like (from Nostoc punctiforme)"/>
    <property type="match status" value="1"/>
</dbReference>
<feature type="domain" description="LRAT" evidence="4">
    <location>
        <begin position="31"/>
        <end position="131"/>
    </location>
</feature>
<dbReference type="GO" id="GO:0004623">
    <property type="term" value="F:phospholipase A2 activity"/>
    <property type="evidence" value="ECO:0007669"/>
    <property type="project" value="TreeGrafter"/>
</dbReference>
<dbReference type="InterPro" id="IPR007053">
    <property type="entry name" value="LRAT_dom"/>
</dbReference>
<proteinExistence type="predicted"/>
<keyword evidence="6" id="KW-1185">Reference proteome</keyword>
<keyword evidence="2" id="KW-0378">Hydrolase</keyword>
<dbReference type="GO" id="GO:0016410">
    <property type="term" value="F:N-acyltransferase activity"/>
    <property type="evidence" value="ECO:0007669"/>
    <property type="project" value="TreeGrafter"/>
</dbReference>
<name>A0A6S7BLB1_9BURK</name>
<evidence type="ECO:0000256" key="2">
    <source>
        <dbReference type="ARBA" id="ARBA00022801"/>
    </source>
</evidence>
<dbReference type="EMBL" id="CADIKK010000038">
    <property type="protein sequence ID" value="CAB3804425.1"/>
    <property type="molecule type" value="Genomic_DNA"/>
</dbReference>
<dbReference type="InterPro" id="IPR051496">
    <property type="entry name" value="H-rev107_PLA/AT"/>
</dbReference>
<keyword evidence="3" id="KW-0443">Lipid metabolism</keyword>
<evidence type="ECO:0000256" key="3">
    <source>
        <dbReference type="ARBA" id="ARBA00023098"/>
    </source>
</evidence>